<dbReference type="SUPFAM" id="SSF75005">
    <property type="entry name" value="Arabinanase/levansucrase/invertase"/>
    <property type="match status" value="2"/>
</dbReference>
<accession>A0ABU9AWD9</accession>
<dbReference type="InterPro" id="IPR014756">
    <property type="entry name" value="Ig_E-set"/>
</dbReference>
<dbReference type="InterPro" id="IPR023296">
    <property type="entry name" value="Glyco_hydro_beta-prop_sf"/>
</dbReference>
<dbReference type="InterPro" id="IPR050583">
    <property type="entry name" value="Mycobacterial_A85_antigen"/>
</dbReference>
<gene>
    <name evidence="3" type="ORF">WKV53_11190</name>
</gene>
<dbReference type="SUPFAM" id="SSF81296">
    <property type="entry name" value="E set domains"/>
    <property type="match status" value="1"/>
</dbReference>
<keyword evidence="2" id="KW-0732">Signal</keyword>
<proteinExistence type="predicted"/>
<dbReference type="RefSeq" id="WP_341404669.1">
    <property type="nucleotide sequence ID" value="NZ_JBBUKT010000003.1"/>
</dbReference>
<organism evidence="3 4">
    <name type="scientific">Luteolibacter soli</name>
    <dbReference type="NCBI Taxonomy" id="3135280"/>
    <lineage>
        <taxon>Bacteria</taxon>
        <taxon>Pseudomonadati</taxon>
        <taxon>Verrucomicrobiota</taxon>
        <taxon>Verrucomicrobiia</taxon>
        <taxon>Verrucomicrobiales</taxon>
        <taxon>Verrucomicrobiaceae</taxon>
        <taxon>Luteolibacter</taxon>
    </lineage>
</organism>
<dbReference type="EMBL" id="JBBUKT010000003">
    <property type="protein sequence ID" value="MEK7951067.1"/>
    <property type="molecule type" value="Genomic_DNA"/>
</dbReference>
<comment type="caution">
    <text evidence="3">The sequence shown here is derived from an EMBL/GenBank/DDBJ whole genome shotgun (WGS) entry which is preliminary data.</text>
</comment>
<feature type="region of interest" description="Disordered" evidence="1">
    <location>
        <begin position="348"/>
        <end position="382"/>
    </location>
</feature>
<dbReference type="PANTHER" id="PTHR48098:SF1">
    <property type="entry name" value="DIACYLGLYCEROL ACYLTRANSFERASE_MYCOLYLTRANSFERASE AG85A"/>
    <property type="match status" value="1"/>
</dbReference>
<keyword evidence="3" id="KW-0378">Hydrolase</keyword>
<evidence type="ECO:0000313" key="4">
    <source>
        <dbReference type="Proteomes" id="UP001371305"/>
    </source>
</evidence>
<dbReference type="CDD" id="cd08994">
    <property type="entry name" value="GH43_62_32_68_117_130-like"/>
    <property type="match status" value="1"/>
</dbReference>
<keyword evidence="4" id="KW-1185">Reference proteome</keyword>
<dbReference type="Gene3D" id="2.115.10.20">
    <property type="entry name" value="Glycosyl hydrolase domain, family 43"/>
    <property type="match status" value="1"/>
</dbReference>
<protein>
    <submittedName>
        <fullName evidence="3">Alpha/beta hydrolase-fold protein</fullName>
    </submittedName>
</protein>
<dbReference type="Proteomes" id="UP001371305">
    <property type="component" value="Unassembled WGS sequence"/>
</dbReference>
<feature type="chain" id="PRO_5045058771" evidence="2">
    <location>
        <begin position="21"/>
        <end position="727"/>
    </location>
</feature>
<dbReference type="Gene3D" id="2.60.40.10">
    <property type="entry name" value="Immunoglobulins"/>
    <property type="match status" value="1"/>
</dbReference>
<dbReference type="Pfam" id="PF00756">
    <property type="entry name" value="Esterase"/>
    <property type="match status" value="1"/>
</dbReference>
<reference evidence="3 4" key="1">
    <citation type="submission" date="2024-04" db="EMBL/GenBank/DDBJ databases">
        <title>Luteolibacter sp. isolated from soil.</title>
        <authorList>
            <person name="An J."/>
        </authorList>
    </citation>
    <scope>NUCLEOTIDE SEQUENCE [LARGE SCALE GENOMIC DNA]</scope>
    <source>
        <strain evidence="3 4">Y139</strain>
    </source>
</reference>
<dbReference type="InterPro" id="IPR013783">
    <property type="entry name" value="Ig-like_fold"/>
</dbReference>
<dbReference type="SUPFAM" id="SSF53474">
    <property type="entry name" value="alpha/beta-Hydrolases"/>
    <property type="match status" value="1"/>
</dbReference>
<feature type="signal peptide" evidence="2">
    <location>
        <begin position="1"/>
        <end position="20"/>
    </location>
</feature>
<dbReference type="CDD" id="cd02858">
    <property type="entry name" value="E_set_Esterase_N"/>
    <property type="match status" value="1"/>
</dbReference>
<evidence type="ECO:0000313" key="3">
    <source>
        <dbReference type="EMBL" id="MEK7951067.1"/>
    </source>
</evidence>
<sequence>MNCLRNPLMVALLLTPFANAADKTLIDYFKPMPVEGKLSSEAWGAQGVLPRDPQNGLEDTTMEKWCYWDGAVIPGPDGKFHLFASRWDQSKGHNGWWQSSAVHAVSDKVTGPYEDKGLCWPDDQGGKGHNVTALKLPDGRYAAIVSETRPGDVFIADSLDGPWKHHGQIQVAPGKFSELGKMSNVCVLLRPDGDFMILARSGAIWISKTGILGPYTVQGPSVYPTVKDLPLKDLEDPILWYSGGLYHIVVNGWSTRKAWHLTSPNGIDNWTLRGLAYDPTTDFLRYTDGTVNHWDKIERPAVVMKDGHVTHFLLSVLDVPKDQEKGNDRHGSKIIVVPFDGEALDRDLQEKAQSSATEEKKPEPPAGVPATTNVPGAEFPRVHPDNRVTLRIKAPDAKKVQFDLGKRYTAERDADGVWTATTDPQVPGFHYYWLVIDGVQVNDPASETFYGVSKQSSGIEIPDADGNFYQPKDVPHGEIRERSYFSKTTGTWRRIFVYTPPGYDADSSVRYPVLYLQHGGGEDERGWGVQGRMNHIMDNLIAEKKAKPMIIVMERGYAQKPGASAASGGPRDFNRMIGALEEVFVNDLIPMIDSTYRTLGDRDHRAMAGLSMGGMQTFTIGMKHLDLFSYFGGFSGAGGGIGGGTFDAKTAQDGVFADAAAFNSKVKLVWLGIGTSEDKRFYEGVKGYRDALEAAGIKTSYYESPGTAHEWQTWRRCLREFTPLLFQ</sequence>
<dbReference type="PANTHER" id="PTHR48098">
    <property type="entry name" value="ENTEROCHELIN ESTERASE-RELATED"/>
    <property type="match status" value="1"/>
</dbReference>
<dbReference type="InterPro" id="IPR029058">
    <property type="entry name" value="AB_hydrolase_fold"/>
</dbReference>
<dbReference type="InterPro" id="IPR000801">
    <property type="entry name" value="Esterase-like"/>
</dbReference>
<name>A0ABU9AWD9_9BACT</name>
<dbReference type="GO" id="GO:0016787">
    <property type="term" value="F:hydrolase activity"/>
    <property type="evidence" value="ECO:0007669"/>
    <property type="project" value="UniProtKB-KW"/>
</dbReference>
<evidence type="ECO:0000256" key="1">
    <source>
        <dbReference type="SAM" id="MobiDB-lite"/>
    </source>
</evidence>
<evidence type="ECO:0000256" key="2">
    <source>
        <dbReference type="SAM" id="SignalP"/>
    </source>
</evidence>
<dbReference type="Gene3D" id="3.40.50.1820">
    <property type="entry name" value="alpha/beta hydrolase"/>
    <property type="match status" value="1"/>
</dbReference>